<accession>A0A5B8XT57</accession>
<dbReference type="KEGG" id="bbae:FRD01_16755"/>
<dbReference type="AlphaFoldDB" id="A0A5B8XT57"/>
<dbReference type="RefSeq" id="WP_146961660.1">
    <property type="nucleotide sequence ID" value="NZ_CP042467.1"/>
</dbReference>
<organism evidence="1 2">
    <name type="scientific">Microvenator marinus</name>
    <dbReference type="NCBI Taxonomy" id="2600177"/>
    <lineage>
        <taxon>Bacteria</taxon>
        <taxon>Deltaproteobacteria</taxon>
        <taxon>Bradymonadales</taxon>
        <taxon>Microvenatoraceae</taxon>
        <taxon>Microvenator</taxon>
    </lineage>
</organism>
<evidence type="ECO:0000313" key="2">
    <source>
        <dbReference type="Proteomes" id="UP000321595"/>
    </source>
</evidence>
<evidence type="ECO:0000313" key="1">
    <source>
        <dbReference type="EMBL" id="QED28860.1"/>
    </source>
</evidence>
<keyword evidence="2" id="KW-1185">Reference proteome</keyword>
<reference evidence="1 2" key="1">
    <citation type="submission" date="2019-08" db="EMBL/GenBank/DDBJ databases">
        <authorList>
            <person name="Liang Q."/>
        </authorList>
    </citation>
    <scope>NUCLEOTIDE SEQUENCE [LARGE SCALE GENOMIC DNA]</scope>
    <source>
        <strain evidence="1 2">V1718</strain>
    </source>
</reference>
<name>A0A5B8XT57_9DELT</name>
<gene>
    <name evidence="1" type="ORF">FRD01_16755</name>
</gene>
<proteinExistence type="predicted"/>
<protein>
    <submittedName>
        <fullName evidence="1">Uncharacterized protein</fullName>
    </submittedName>
</protein>
<sequence length="86" mass="9420">MAELAVFSSGNPADIEEYFLPILKNTFRPVLTGFSSHFPVILSASSTHCAQLVACKTTAELVLRSWNGLTAQRSLSRFLATGEFRV</sequence>
<dbReference type="Proteomes" id="UP000321595">
    <property type="component" value="Chromosome"/>
</dbReference>
<dbReference type="EMBL" id="CP042467">
    <property type="protein sequence ID" value="QED28860.1"/>
    <property type="molecule type" value="Genomic_DNA"/>
</dbReference>